<evidence type="ECO:0000259" key="3">
    <source>
        <dbReference type="Pfam" id="PF00724"/>
    </source>
</evidence>
<proteinExistence type="predicted"/>
<keyword evidence="2" id="KW-0560">Oxidoreductase</keyword>
<dbReference type="SUPFAM" id="SSF51395">
    <property type="entry name" value="FMN-linked oxidoreductases"/>
    <property type="match status" value="1"/>
</dbReference>
<keyword evidence="5" id="KW-1185">Reference proteome</keyword>
<keyword evidence="1" id="KW-0285">Flavoprotein</keyword>
<dbReference type="Pfam" id="PF00724">
    <property type="entry name" value="Oxidored_FMN"/>
    <property type="match status" value="1"/>
</dbReference>
<dbReference type="PANTHER" id="PTHR43656">
    <property type="entry name" value="BINDING OXIDOREDUCTASE, PUTATIVE (AFU_ORTHOLOGUE AFUA_2G08260)-RELATED"/>
    <property type="match status" value="1"/>
</dbReference>
<dbReference type="PANTHER" id="PTHR43656:SF2">
    <property type="entry name" value="BINDING OXIDOREDUCTASE, PUTATIVE (AFU_ORTHOLOGUE AFUA_2G08260)-RELATED"/>
    <property type="match status" value="1"/>
</dbReference>
<accession>A0ABT3SS55</accession>
<name>A0ABT3SS55_9GAMM</name>
<dbReference type="Proteomes" id="UP001143307">
    <property type="component" value="Unassembled WGS sequence"/>
</dbReference>
<reference evidence="4" key="1">
    <citation type="submission" date="2019-02" db="EMBL/GenBank/DDBJ databases">
        <authorList>
            <person name="Li S.-H."/>
        </authorList>
    </citation>
    <scope>NUCLEOTIDE SEQUENCE</scope>
    <source>
        <strain evidence="4">IMCC8485</strain>
    </source>
</reference>
<protein>
    <submittedName>
        <fullName evidence="4">NADH:flavin oxidoreductase/NADH oxidase family protein</fullName>
    </submittedName>
</protein>
<dbReference type="Gene3D" id="3.20.20.70">
    <property type="entry name" value="Aldolase class I"/>
    <property type="match status" value="1"/>
</dbReference>
<organism evidence="4 5">
    <name type="scientific">Candidatus Seongchinamella marina</name>
    <dbReference type="NCBI Taxonomy" id="2518990"/>
    <lineage>
        <taxon>Bacteria</taxon>
        <taxon>Pseudomonadati</taxon>
        <taxon>Pseudomonadota</taxon>
        <taxon>Gammaproteobacteria</taxon>
        <taxon>Cellvibrionales</taxon>
        <taxon>Halieaceae</taxon>
        <taxon>Seongchinamella</taxon>
    </lineage>
</organism>
<evidence type="ECO:0000256" key="1">
    <source>
        <dbReference type="ARBA" id="ARBA00022630"/>
    </source>
</evidence>
<gene>
    <name evidence="4" type="ORF">EYC87_04340</name>
</gene>
<dbReference type="EMBL" id="SHNP01000001">
    <property type="protein sequence ID" value="MCX2972813.1"/>
    <property type="molecule type" value="Genomic_DNA"/>
</dbReference>
<dbReference type="InterPro" id="IPR013785">
    <property type="entry name" value="Aldolase_TIM"/>
</dbReference>
<dbReference type="CDD" id="cd04733">
    <property type="entry name" value="OYE_like_2_FMN"/>
    <property type="match status" value="1"/>
</dbReference>
<sequence length="435" mass="47654">MQKNSASSRPLKESLILPCGATLANRIAKAAMTEGLASADGLPTPELETLYGLWSDGGAGMLLSGNIQVDADHLERPGNVVIDREPNEQMKAALASWAQAGTRQGNHFWAQISHAGRQTQNNVNPHPKAPSAVKLGLPGGQFGEPVALTEAEIQDLVGRFALCARAVKEAGFTGVQVHAAHGYLLSQFLSPRSNVRTDQYGGVLENRARMLLEVVRAVRESVGPSFPVAVKLNSADFQRGGFDFADSLQVAQWLQREGVDLLEISGGTYEQPKLLGVEGVEEVDPQEVAQSTQQREAYFVDFAVAMREQVSIPFMVTGGFRRRDAMEQAVATAGADIIGIGRPMCVMTDAPEQLFKGLDELPRYENELSLFPRWLSFLNRSQTLRTMATFSVQYWFYAQIDELGRTGRARPEMSVFSATRRLMASQKHLMAQRSS</sequence>
<evidence type="ECO:0000313" key="5">
    <source>
        <dbReference type="Proteomes" id="UP001143307"/>
    </source>
</evidence>
<dbReference type="RefSeq" id="WP_279251776.1">
    <property type="nucleotide sequence ID" value="NZ_SHNP01000001.1"/>
</dbReference>
<comment type="caution">
    <text evidence="4">The sequence shown here is derived from an EMBL/GenBank/DDBJ whole genome shotgun (WGS) entry which is preliminary data.</text>
</comment>
<dbReference type="InterPro" id="IPR001155">
    <property type="entry name" value="OxRdtase_FMN_N"/>
</dbReference>
<dbReference type="InterPro" id="IPR051799">
    <property type="entry name" value="NADH_flavin_oxidoreductase"/>
</dbReference>
<feature type="domain" description="NADH:flavin oxidoreductase/NADH oxidase N-terminal" evidence="3">
    <location>
        <begin position="22"/>
        <end position="358"/>
    </location>
</feature>
<evidence type="ECO:0000256" key="2">
    <source>
        <dbReference type="ARBA" id="ARBA00023002"/>
    </source>
</evidence>
<evidence type="ECO:0000313" key="4">
    <source>
        <dbReference type="EMBL" id="MCX2972813.1"/>
    </source>
</evidence>